<feature type="domain" description="Lon N-terminal" evidence="1">
    <location>
        <begin position="40"/>
        <end position="237"/>
    </location>
</feature>
<dbReference type="PANTHER" id="PTHR46732:SF8">
    <property type="entry name" value="ATP-DEPENDENT PROTEASE LA (LON) DOMAIN PROTEIN"/>
    <property type="match status" value="1"/>
</dbReference>
<dbReference type="AlphaFoldDB" id="A0A2A4MRY8"/>
<dbReference type="SMART" id="SM00464">
    <property type="entry name" value="LON"/>
    <property type="match status" value="1"/>
</dbReference>
<dbReference type="InterPro" id="IPR015947">
    <property type="entry name" value="PUA-like_sf"/>
</dbReference>
<dbReference type="EMBL" id="NVQR01000036">
    <property type="protein sequence ID" value="PCH62610.1"/>
    <property type="molecule type" value="Genomic_DNA"/>
</dbReference>
<dbReference type="InterPro" id="IPR003111">
    <property type="entry name" value="Lon_prtase_N"/>
</dbReference>
<reference evidence="3" key="1">
    <citation type="submission" date="2017-08" db="EMBL/GenBank/DDBJ databases">
        <title>A dynamic microbial community with high functional redundancy inhabits the cold, oxic subseafloor aquifer.</title>
        <authorList>
            <person name="Tully B.J."/>
            <person name="Wheat C.G."/>
            <person name="Glazer B.T."/>
            <person name="Huber J.A."/>
        </authorList>
    </citation>
    <scope>NUCLEOTIDE SEQUENCE [LARGE SCALE GENOMIC DNA]</scope>
</reference>
<dbReference type="Gene3D" id="2.30.130.40">
    <property type="entry name" value="LON domain-like"/>
    <property type="match status" value="1"/>
</dbReference>
<dbReference type="Pfam" id="PF02190">
    <property type="entry name" value="LON_substr_bdg"/>
    <property type="match status" value="1"/>
</dbReference>
<dbReference type="PROSITE" id="PS51787">
    <property type="entry name" value="LON_N"/>
    <property type="match status" value="1"/>
</dbReference>
<dbReference type="PANTHER" id="PTHR46732">
    <property type="entry name" value="ATP-DEPENDENT PROTEASE LA (LON) DOMAIN PROTEIN"/>
    <property type="match status" value="1"/>
</dbReference>
<gene>
    <name evidence="2" type="ORF">COC19_02560</name>
</gene>
<evidence type="ECO:0000313" key="3">
    <source>
        <dbReference type="Proteomes" id="UP000218172"/>
    </source>
</evidence>
<organism evidence="2 3">
    <name type="scientific">SAR86 cluster bacterium</name>
    <dbReference type="NCBI Taxonomy" id="2030880"/>
    <lineage>
        <taxon>Bacteria</taxon>
        <taxon>Pseudomonadati</taxon>
        <taxon>Pseudomonadota</taxon>
        <taxon>Gammaproteobacteria</taxon>
        <taxon>SAR86 cluster</taxon>
    </lineage>
</organism>
<sequence length="240" mass="26426">MESEEGRKVQGKIGSELGSKVDSMVASKLESAPAASMPISMEIPLFPLKTLVFPGGKLNLQIFEPRYIDLVSHSMKTGAGFGICLLKEGDEVMASGGKRVIHQTGMLVSIVDWDQLDNGLLGVTVTGLSKFEIERCWQAKGGLLVSKSKLSLVDNVDLEKIPLHDRFTDLVALLKTLESHPAVEKMALDIDYDNLWELGWRLSELIPVAMDKKQQLLELDNPLERLERIEAMVAALASQI</sequence>
<evidence type="ECO:0000313" key="2">
    <source>
        <dbReference type="EMBL" id="PCH62610.1"/>
    </source>
</evidence>
<proteinExistence type="predicted"/>
<comment type="caution">
    <text evidence="2">The sequence shown here is derived from an EMBL/GenBank/DDBJ whole genome shotgun (WGS) entry which is preliminary data.</text>
</comment>
<evidence type="ECO:0000259" key="1">
    <source>
        <dbReference type="PROSITE" id="PS51787"/>
    </source>
</evidence>
<dbReference type="SUPFAM" id="SSF88697">
    <property type="entry name" value="PUA domain-like"/>
    <property type="match status" value="1"/>
</dbReference>
<dbReference type="Proteomes" id="UP000218172">
    <property type="component" value="Unassembled WGS sequence"/>
</dbReference>
<dbReference type="Gene3D" id="1.10.4060.10">
    <property type="entry name" value="BPP1347 like domain"/>
    <property type="match status" value="1"/>
</dbReference>
<dbReference type="InterPro" id="IPR046336">
    <property type="entry name" value="Lon_prtase_N_sf"/>
</dbReference>
<name>A0A2A4MRY8_9GAMM</name>
<protein>
    <submittedName>
        <fullName evidence="2">Peptidase S16</fullName>
    </submittedName>
</protein>
<accession>A0A2A4MRY8</accession>